<organism evidence="1 2">
    <name type="scientific">Gimesia chilikensis</name>
    <dbReference type="NCBI Taxonomy" id="2605989"/>
    <lineage>
        <taxon>Bacteria</taxon>
        <taxon>Pseudomonadati</taxon>
        <taxon>Planctomycetota</taxon>
        <taxon>Planctomycetia</taxon>
        <taxon>Planctomycetales</taxon>
        <taxon>Planctomycetaceae</taxon>
        <taxon>Gimesia</taxon>
    </lineage>
</organism>
<reference evidence="1 2" key="1">
    <citation type="submission" date="2019-02" db="EMBL/GenBank/DDBJ databases">
        <title>Deep-cultivation of Planctomycetes and their phenomic and genomic characterization uncovers novel biology.</title>
        <authorList>
            <person name="Wiegand S."/>
            <person name="Jogler M."/>
            <person name="Boedeker C."/>
            <person name="Pinto D."/>
            <person name="Vollmers J."/>
            <person name="Rivas-Marin E."/>
            <person name="Kohn T."/>
            <person name="Peeters S.H."/>
            <person name="Heuer A."/>
            <person name="Rast P."/>
            <person name="Oberbeckmann S."/>
            <person name="Bunk B."/>
            <person name="Jeske O."/>
            <person name="Meyerdierks A."/>
            <person name="Storesund J.E."/>
            <person name="Kallscheuer N."/>
            <person name="Luecker S."/>
            <person name="Lage O.M."/>
            <person name="Pohl T."/>
            <person name="Merkel B.J."/>
            <person name="Hornburger P."/>
            <person name="Mueller R.-W."/>
            <person name="Bruemmer F."/>
            <person name="Labrenz M."/>
            <person name="Spormann A.M."/>
            <person name="Op den Camp H."/>
            <person name="Overmann J."/>
            <person name="Amann R."/>
            <person name="Jetten M.S.M."/>
            <person name="Mascher T."/>
            <person name="Medema M.H."/>
            <person name="Devos D.P."/>
            <person name="Kaster A.-K."/>
            <person name="Ovreas L."/>
            <person name="Rohde M."/>
            <person name="Galperin M.Y."/>
            <person name="Jogler C."/>
        </authorList>
    </citation>
    <scope>NUCLEOTIDE SEQUENCE [LARGE SCALE GENOMIC DNA]</scope>
    <source>
        <strain evidence="1 2">HG66A1</strain>
    </source>
</reference>
<gene>
    <name evidence="1" type="ORF">HG66A1_51050</name>
</gene>
<accession>A0A517PV95</accession>
<dbReference type="RefSeq" id="WP_197996777.1">
    <property type="nucleotide sequence ID" value="NZ_CP036266.1"/>
</dbReference>
<sequence length="250" mass="27909">MKIDYTYGPPTTSSFESLAKAFSSCKTSEERYGALVELMKLGRFEFRDRLFELTKCGGPLARKSLLLYSEVADNDHLITTLPAIETDFEGDVLSLTTAANSSLSLGFVPLLISEFEDFKDQGDDEEADNLYDSIQNLTGVPGSDATSLRSTYESLVLNTKGYVWNGKPVNLQLVFKQFMASATESMLNNSRFFFKSPDVKIMSLFTGRPLLVEGGSVIASSDLEYFQSYGETILVDRWEIGNKYFYGHKV</sequence>
<evidence type="ECO:0000313" key="1">
    <source>
        <dbReference type="EMBL" id="QDT23288.1"/>
    </source>
</evidence>
<name>A0A517PV95_9PLAN</name>
<dbReference type="Proteomes" id="UP000320421">
    <property type="component" value="Chromosome"/>
</dbReference>
<evidence type="ECO:0000313" key="2">
    <source>
        <dbReference type="Proteomes" id="UP000320421"/>
    </source>
</evidence>
<dbReference type="AlphaFoldDB" id="A0A517PV95"/>
<dbReference type="EMBL" id="CP036266">
    <property type="protein sequence ID" value="QDT23288.1"/>
    <property type="molecule type" value="Genomic_DNA"/>
</dbReference>
<keyword evidence="2" id="KW-1185">Reference proteome</keyword>
<protein>
    <submittedName>
        <fullName evidence="1">Uncharacterized protein</fullName>
    </submittedName>
</protein>
<proteinExistence type="predicted"/>